<dbReference type="Pfam" id="PF01535">
    <property type="entry name" value="PPR"/>
    <property type="match status" value="5"/>
</dbReference>
<keyword evidence="1" id="KW-0677">Repeat</keyword>
<evidence type="ECO:0000259" key="5">
    <source>
        <dbReference type="SMART" id="SM00129"/>
    </source>
</evidence>
<dbReference type="Proteomes" id="UP000290289">
    <property type="component" value="Chromosome 1"/>
</dbReference>
<proteinExistence type="predicted"/>
<dbReference type="SUPFAM" id="SSF52540">
    <property type="entry name" value="P-loop containing nucleoside triphosphate hydrolases"/>
    <property type="match status" value="1"/>
</dbReference>
<feature type="transmembrane region" description="Helical" evidence="4">
    <location>
        <begin position="534"/>
        <end position="562"/>
    </location>
</feature>
<dbReference type="PROSITE" id="PS51375">
    <property type="entry name" value="PPR"/>
    <property type="match status" value="3"/>
</dbReference>
<evidence type="ECO:0000256" key="3">
    <source>
        <dbReference type="PROSITE-ProRule" id="PRU00708"/>
    </source>
</evidence>
<dbReference type="EMBL" id="RDQH01000327">
    <property type="protein sequence ID" value="RXI07972.1"/>
    <property type="molecule type" value="Genomic_DNA"/>
</dbReference>
<dbReference type="NCBIfam" id="TIGR00756">
    <property type="entry name" value="PPR"/>
    <property type="match status" value="3"/>
</dbReference>
<dbReference type="GO" id="GO:0009451">
    <property type="term" value="P:RNA modification"/>
    <property type="evidence" value="ECO:0007669"/>
    <property type="project" value="InterPro"/>
</dbReference>
<dbReference type="InterPro" id="IPR046960">
    <property type="entry name" value="PPR_At4g14850-like_plant"/>
</dbReference>
<dbReference type="GO" id="GO:0003723">
    <property type="term" value="F:RNA binding"/>
    <property type="evidence" value="ECO:0007669"/>
    <property type="project" value="InterPro"/>
</dbReference>
<protein>
    <recommendedName>
        <fullName evidence="5">Kinesin motor domain-containing protein</fullName>
    </recommendedName>
</protein>
<keyword evidence="4" id="KW-1133">Transmembrane helix</keyword>
<evidence type="ECO:0000256" key="4">
    <source>
        <dbReference type="SAM" id="Phobius"/>
    </source>
</evidence>
<dbReference type="InterPro" id="IPR011990">
    <property type="entry name" value="TPR-like_helical_dom_sf"/>
</dbReference>
<dbReference type="GO" id="GO:0005524">
    <property type="term" value="F:ATP binding"/>
    <property type="evidence" value="ECO:0007669"/>
    <property type="project" value="InterPro"/>
</dbReference>
<organism evidence="6 7">
    <name type="scientific">Malus domestica</name>
    <name type="common">Apple</name>
    <name type="synonym">Pyrus malus</name>
    <dbReference type="NCBI Taxonomy" id="3750"/>
    <lineage>
        <taxon>Eukaryota</taxon>
        <taxon>Viridiplantae</taxon>
        <taxon>Streptophyta</taxon>
        <taxon>Embryophyta</taxon>
        <taxon>Tracheophyta</taxon>
        <taxon>Spermatophyta</taxon>
        <taxon>Magnoliopsida</taxon>
        <taxon>eudicotyledons</taxon>
        <taxon>Gunneridae</taxon>
        <taxon>Pentapetalae</taxon>
        <taxon>rosids</taxon>
        <taxon>fabids</taxon>
        <taxon>Rosales</taxon>
        <taxon>Rosaceae</taxon>
        <taxon>Amygdaloideae</taxon>
        <taxon>Maleae</taxon>
        <taxon>Malus</taxon>
    </lineage>
</organism>
<evidence type="ECO:0000313" key="7">
    <source>
        <dbReference type="Proteomes" id="UP000290289"/>
    </source>
</evidence>
<evidence type="ECO:0000256" key="2">
    <source>
        <dbReference type="ARBA" id="ARBA00023175"/>
    </source>
</evidence>
<dbReference type="InterPro" id="IPR002885">
    <property type="entry name" value="PPR_rpt"/>
</dbReference>
<dbReference type="GO" id="GO:0003777">
    <property type="term" value="F:microtubule motor activity"/>
    <property type="evidence" value="ECO:0007669"/>
    <property type="project" value="InterPro"/>
</dbReference>
<dbReference type="Pfam" id="PF00225">
    <property type="entry name" value="Kinesin"/>
    <property type="match status" value="1"/>
</dbReference>
<evidence type="ECO:0000256" key="1">
    <source>
        <dbReference type="ARBA" id="ARBA00022737"/>
    </source>
</evidence>
<dbReference type="InterPro" id="IPR001752">
    <property type="entry name" value="Kinesin_motor_dom"/>
</dbReference>
<dbReference type="PANTHER" id="PTHR47926:SF533">
    <property type="entry name" value="DYW DOMAIN-CONTAINING PROTEIN"/>
    <property type="match status" value="1"/>
</dbReference>
<dbReference type="FunFam" id="1.25.40.10:FF:000442">
    <property type="entry name" value="Pentatricopeptide repeat-containing protein At3g49710"/>
    <property type="match status" value="1"/>
</dbReference>
<dbReference type="SMART" id="SM00129">
    <property type="entry name" value="KISc"/>
    <property type="match status" value="1"/>
</dbReference>
<dbReference type="GO" id="GO:0007018">
    <property type="term" value="P:microtubule-based movement"/>
    <property type="evidence" value="ECO:0007669"/>
    <property type="project" value="InterPro"/>
</dbReference>
<dbReference type="GO" id="GO:0008017">
    <property type="term" value="F:microtubule binding"/>
    <property type="evidence" value="ECO:0007669"/>
    <property type="project" value="InterPro"/>
</dbReference>
<dbReference type="PANTHER" id="PTHR47926">
    <property type="entry name" value="PENTATRICOPEPTIDE REPEAT-CONTAINING PROTEIN"/>
    <property type="match status" value="1"/>
</dbReference>
<reference evidence="6 7" key="1">
    <citation type="submission" date="2018-10" db="EMBL/GenBank/DDBJ databases">
        <title>A high-quality apple genome assembly.</title>
        <authorList>
            <person name="Hu J."/>
        </authorList>
    </citation>
    <scope>NUCLEOTIDE SEQUENCE [LARGE SCALE GENOMIC DNA]</scope>
    <source>
        <strain evidence="7">cv. HFTH1</strain>
        <tissue evidence="6">Young leaf</tissue>
    </source>
</reference>
<feature type="repeat" description="PPR" evidence="3">
    <location>
        <begin position="92"/>
        <end position="126"/>
    </location>
</feature>
<keyword evidence="2" id="KW-0505">Motor protein</keyword>
<gene>
    <name evidence="6" type="ORF">DVH24_014538</name>
</gene>
<dbReference type="InterPro" id="IPR036961">
    <property type="entry name" value="Kinesin_motor_dom_sf"/>
</dbReference>
<keyword evidence="4" id="KW-0812">Transmembrane</keyword>
<name>A0A498KQE7_MALDO</name>
<dbReference type="InterPro" id="IPR027417">
    <property type="entry name" value="P-loop_NTPase"/>
</dbReference>
<feature type="repeat" description="PPR" evidence="3">
    <location>
        <begin position="224"/>
        <end position="258"/>
    </location>
</feature>
<dbReference type="AlphaFoldDB" id="A0A498KQE7"/>
<accession>A0A498KQE7</accession>
<evidence type="ECO:0000313" key="6">
    <source>
        <dbReference type="EMBL" id="RXI07972.1"/>
    </source>
</evidence>
<feature type="transmembrane region" description="Helical" evidence="4">
    <location>
        <begin position="599"/>
        <end position="622"/>
    </location>
</feature>
<feature type="repeat" description="PPR" evidence="3">
    <location>
        <begin position="362"/>
        <end position="396"/>
    </location>
</feature>
<dbReference type="Gene3D" id="1.25.40.10">
    <property type="entry name" value="Tetratricopeptide repeat domain"/>
    <property type="match status" value="3"/>
</dbReference>
<keyword evidence="7" id="KW-1185">Reference proteome</keyword>
<keyword evidence="4" id="KW-0472">Membrane</keyword>
<sequence>MWFNKRQIRVLVLSNSDGGLKSGLPFGLLRISAASKPQKARLTCRQSIHAQIIKSGLHLCSVFFMNKLMTAYLKTGSASDAHRVFDEMPLRNTLSRNTIISAYAKQGRFDEALSVFNAMPQRDSVSWTAMIVGYNQMGRYGNAIQMFVQMIADGVLVTQFTLTNILSACGAVKALEIGRKVHSFVVKLAVGSYVSVANCLLNMYAKSGDPRTVKIVFDRMRLKNTSSWNAMISLHMQCGCADLALAQFKQMKERDIDSVLQPDKFTLASILSACANLEKLELGKQIHAHIVRAELGIYDAVKNALITMYAKSGGLAIAQKILEQCVTSDLNSIAFTALLHGYIKLGDIMPARQIFDALRDRDIVAWTVMIVGYVQNGLNNDALELFMSMIKQGPKPNSYTLAAMLSVSSSLASLDYGKQIHASAMRSGEVHSVSVSNALISMYSKAGSISVLEIKVKRRERNKYRNQEMLMQGKLALLDLASSEQALETNSGGQKLRDGAYINHALLALANCINALGEQQKNGLAYVPHRIRHVIVIVILKSSLALCLPATVLNVIISIITLNTLKHADRAKEIKTHIQFGGSDGGVAAMDRSMHKRQWVGSTVVNSFSMVVTLSLTNFVVVPTNALRFARLCFVWVSESP</sequence>
<dbReference type="SUPFAM" id="SSF81901">
    <property type="entry name" value="HCP-like"/>
    <property type="match status" value="1"/>
</dbReference>
<dbReference type="Pfam" id="PF13041">
    <property type="entry name" value="PPR_2"/>
    <property type="match status" value="1"/>
</dbReference>
<comment type="caution">
    <text evidence="6">The sequence shown here is derived from an EMBL/GenBank/DDBJ whole genome shotgun (WGS) entry which is preliminary data.</text>
</comment>
<feature type="domain" description="Kinesin motor" evidence="5">
    <location>
        <begin position="267"/>
        <end position="582"/>
    </location>
</feature>
<dbReference type="Gene3D" id="3.40.850.10">
    <property type="entry name" value="Kinesin motor domain"/>
    <property type="match status" value="1"/>
</dbReference>